<keyword evidence="2" id="KW-1185">Reference proteome</keyword>
<proteinExistence type="predicted"/>
<name>A0A4Q0SZ93_9BACT</name>
<dbReference type="AlphaFoldDB" id="A0A4Q0SZ93"/>
<reference evidence="2" key="2">
    <citation type="submission" date="2019-02" db="EMBL/GenBank/DDBJ databases">
        <title>Granulicella sibirica sp. nov., a psychrotolerant acidobacterium isolated from an organic soil layer in forested tundra, West Siberia.</title>
        <authorList>
            <person name="Oshkin I.Y."/>
            <person name="Kulichevskaya I.S."/>
            <person name="Rijpstra W.I.C."/>
            <person name="Sinninghe Damste J.S."/>
            <person name="Rakitin A.L."/>
            <person name="Ravin N.V."/>
            <person name="Dedysh S.N."/>
        </authorList>
    </citation>
    <scope>NUCLEOTIDE SEQUENCE [LARGE SCALE GENOMIC DNA]</scope>
    <source>
        <strain evidence="2">AF10</strain>
    </source>
</reference>
<sequence length="133" mass="14917">MGKELIHHAHGAHQIDLYFAGNVLMGKIATLKVDFTHNASVVDENIQRRKLCRYVLVEGCDRRSITHIALDCVYEWMVFDKSFQLSSITTGDDHGISKGLKLNGKSEPDAGRASCQQNCIARHIHRISPYALL</sequence>
<organism evidence="1 2">
    <name type="scientific">Granulicella sibirica</name>
    <dbReference type="NCBI Taxonomy" id="2479048"/>
    <lineage>
        <taxon>Bacteria</taxon>
        <taxon>Pseudomonadati</taxon>
        <taxon>Acidobacteriota</taxon>
        <taxon>Terriglobia</taxon>
        <taxon>Terriglobales</taxon>
        <taxon>Acidobacteriaceae</taxon>
        <taxon>Granulicella</taxon>
    </lineage>
</organism>
<evidence type="ECO:0000313" key="1">
    <source>
        <dbReference type="EMBL" id="RXH56187.1"/>
    </source>
</evidence>
<reference evidence="1 2" key="1">
    <citation type="submission" date="2018-11" db="EMBL/GenBank/DDBJ databases">
        <authorList>
            <person name="Mardanov A.V."/>
            <person name="Ravin N.V."/>
            <person name="Dedysh S.N."/>
        </authorList>
    </citation>
    <scope>NUCLEOTIDE SEQUENCE [LARGE SCALE GENOMIC DNA]</scope>
    <source>
        <strain evidence="1 2">AF10</strain>
    </source>
</reference>
<protein>
    <submittedName>
        <fullName evidence="1">Uncharacterized protein</fullName>
    </submittedName>
</protein>
<gene>
    <name evidence="1" type="ORF">GRAN_3044</name>
</gene>
<dbReference type="Proteomes" id="UP000289437">
    <property type="component" value="Unassembled WGS sequence"/>
</dbReference>
<comment type="caution">
    <text evidence="1">The sequence shown here is derived from an EMBL/GenBank/DDBJ whole genome shotgun (WGS) entry which is preliminary data.</text>
</comment>
<evidence type="ECO:0000313" key="2">
    <source>
        <dbReference type="Proteomes" id="UP000289437"/>
    </source>
</evidence>
<accession>A0A4Q0SZ93</accession>
<dbReference type="EMBL" id="RDSM01000002">
    <property type="protein sequence ID" value="RXH56187.1"/>
    <property type="molecule type" value="Genomic_DNA"/>
</dbReference>